<dbReference type="PANTHER" id="PTHR42803:SF1">
    <property type="entry name" value="BROAD-SPECIFICITY LINEAR ACYL-COA DEHYDROGENASE FADE5"/>
    <property type="match status" value="1"/>
</dbReference>
<dbReference type="InterPro" id="IPR052166">
    <property type="entry name" value="Diverse_Acyl-CoA_DH"/>
</dbReference>
<dbReference type="EMBL" id="CP022163">
    <property type="protein sequence ID" value="ATB30403.1"/>
    <property type="molecule type" value="Genomic_DNA"/>
</dbReference>
<reference evidence="4 5" key="1">
    <citation type="submission" date="2017-06" db="EMBL/GenBank/DDBJ databases">
        <authorList>
            <person name="Kim H.J."/>
            <person name="Triplett B.A."/>
        </authorList>
    </citation>
    <scope>NUCLEOTIDE SEQUENCE [LARGE SCALE GENOMIC DNA]</scope>
    <source>
        <strain evidence="4 5">DSM 14713</strain>
    </source>
</reference>
<dbReference type="Proteomes" id="UP000217289">
    <property type="component" value="Chromosome"/>
</dbReference>
<evidence type="ECO:0000259" key="3">
    <source>
        <dbReference type="Pfam" id="PF12806"/>
    </source>
</evidence>
<name>A0A250IGQ5_9BACT</name>
<evidence type="ECO:0000256" key="2">
    <source>
        <dbReference type="ARBA" id="ARBA00023002"/>
    </source>
</evidence>
<dbReference type="GO" id="GO:0016491">
    <property type="term" value="F:oxidoreductase activity"/>
    <property type="evidence" value="ECO:0007669"/>
    <property type="project" value="UniProtKB-KW"/>
</dbReference>
<dbReference type="InterPro" id="IPR025878">
    <property type="entry name" value="Acyl-CoA_dh-like_C_dom"/>
</dbReference>
<dbReference type="Pfam" id="PF12806">
    <property type="entry name" value="Acyl-CoA_dh_C"/>
    <property type="match status" value="1"/>
</dbReference>
<gene>
    <name evidence="4" type="ORF">MEBOL_003864</name>
</gene>
<evidence type="ECO:0000256" key="1">
    <source>
        <dbReference type="ARBA" id="ARBA00001974"/>
    </source>
</evidence>
<dbReference type="OrthoDB" id="9765339at2"/>
<dbReference type="KEGG" id="mbd:MEBOL_003864"/>
<protein>
    <submittedName>
        <fullName evidence="4">Butyryl-CoA dehydrogenase</fullName>
    </submittedName>
</protein>
<accession>A0A250IGQ5</accession>
<evidence type="ECO:0000313" key="4">
    <source>
        <dbReference type="EMBL" id="ATB30403.1"/>
    </source>
</evidence>
<keyword evidence="5" id="KW-1185">Reference proteome</keyword>
<sequence length="130" mass="13989">MQGLLGRVRATAEGDEGGEELNAERAALGQGLTAMETMLGKLGESVHHVGLQGNRVLMALADLIEGWLLVRHAAVALGRAKENPGDKAFYASNVASARWFCHEVLPGLEHAARMVERGDLKLMNLPDESF</sequence>
<dbReference type="RefSeq" id="WP_095978858.1">
    <property type="nucleotide sequence ID" value="NZ_CP022163.1"/>
</dbReference>
<evidence type="ECO:0000313" key="5">
    <source>
        <dbReference type="Proteomes" id="UP000217289"/>
    </source>
</evidence>
<comment type="cofactor">
    <cofactor evidence="1">
        <name>FAD</name>
        <dbReference type="ChEBI" id="CHEBI:57692"/>
    </cofactor>
</comment>
<organism evidence="4 5">
    <name type="scientific">Melittangium boletus DSM 14713</name>
    <dbReference type="NCBI Taxonomy" id="1294270"/>
    <lineage>
        <taxon>Bacteria</taxon>
        <taxon>Pseudomonadati</taxon>
        <taxon>Myxococcota</taxon>
        <taxon>Myxococcia</taxon>
        <taxon>Myxococcales</taxon>
        <taxon>Cystobacterineae</taxon>
        <taxon>Archangiaceae</taxon>
        <taxon>Melittangium</taxon>
    </lineage>
</organism>
<dbReference type="PANTHER" id="PTHR42803">
    <property type="entry name" value="ACYL-COA DEHYDROGENASE"/>
    <property type="match status" value="1"/>
</dbReference>
<proteinExistence type="predicted"/>
<dbReference type="GO" id="GO:0005886">
    <property type="term" value="C:plasma membrane"/>
    <property type="evidence" value="ECO:0007669"/>
    <property type="project" value="TreeGrafter"/>
</dbReference>
<feature type="domain" description="Acetyl-CoA dehydrogenase-like C-terminal" evidence="3">
    <location>
        <begin position="4"/>
        <end position="126"/>
    </location>
</feature>
<keyword evidence="2" id="KW-0560">Oxidoreductase</keyword>
<dbReference type="AlphaFoldDB" id="A0A250IGQ5"/>